<dbReference type="EMBL" id="JZKH01000122">
    <property type="protein sequence ID" value="KJS58287.1"/>
    <property type="molecule type" value="Genomic_DNA"/>
</dbReference>
<dbReference type="Proteomes" id="UP000033699">
    <property type="component" value="Unassembled WGS sequence"/>
</dbReference>
<feature type="region of interest" description="Disordered" evidence="1">
    <location>
        <begin position="1"/>
        <end position="26"/>
    </location>
</feature>
<organism evidence="3 4">
    <name type="scientific">Streptomyces rubellomurinus (strain ATCC 31215)</name>
    <dbReference type="NCBI Taxonomy" id="359131"/>
    <lineage>
        <taxon>Bacteria</taxon>
        <taxon>Bacillati</taxon>
        <taxon>Actinomycetota</taxon>
        <taxon>Actinomycetes</taxon>
        <taxon>Kitasatosporales</taxon>
        <taxon>Streptomycetaceae</taxon>
        <taxon>Streptomyces</taxon>
    </lineage>
</organism>
<evidence type="ECO:0000313" key="4">
    <source>
        <dbReference type="Proteomes" id="UP000033699"/>
    </source>
</evidence>
<comment type="caution">
    <text evidence="3">The sequence shown here is derived from an EMBL/GenBank/DDBJ whole genome shotgun (WGS) entry which is preliminary data.</text>
</comment>
<accession>A0A0F2T961</accession>
<evidence type="ECO:0000259" key="2">
    <source>
        <dbReference type="Pfam" id="PF05713"/>
    </source>
</evidence>
<reference evidence="3 4" key="1">
    <citation type="submission" date="2015-02" db="EMBL/GenBank/DDBJ databases">
        <authorList>
            <person name="Ju K.-S."/>
            <person name="Doroghazi J.R."/>
            <person name="Metcalf W."/>
        </authorList>
    </citation>
    <scope>NUCLEOTIDE SEQUENCE [LARGE SCALE GENOMIC DNA]</scope>
    <source>
        <strain evidence="3 4">ATCC 31215</strain>
    </source>
</reference>
<dbReference type="InterPro" id="IPR008687">
    <property type="entry name" value="MobC"/>
</dbReference>
<feature type="region of interest" description="Disordered" evidence="1">
    <location>
        <begin position="73"/>
        <end position="99"/>
    </location>
</feature>
<sequence>MAEEARREGAPGQEVQAEGGLDPEKLDALQRDILARVRADQPSTETPVAVDDESVRAARAAFLHENTAALDVPKLNTPEGAQPMPQGKIRPHTGTRRTERVGPVGFTEAELVELKDAAVRHGYKDTISGYLGDIALAFIRGEFTVDLPLHTDRLALQEFRAEVLHQIGRIGNNINQMVHVLHRDDRVEPDIGERLQRLEELLTDIARALLIPTPQTGLEEGGASA</sequence>
<proteinExistence type="predicted"/>
<evidence type="ECO:0000256" key="1">
    <source>
        <dbReference type="SAM" id="MobiDB-lite"/>
    </source>
</evidence>
<gene>
    <name evidence="3" type="ORF">VM95_34260</name>
</gene>
<dbReference type="Pfam" id="PF05713">
    <property type="entry name" value="MobC"/>
    <property type="match status" value="1"/>
</dbReference>
<dbReference type="PATRIC" id="fig|359131.3.peg.1267"/>
<dbReference type="RefSeq" id="WP_045704431.1">
    <property type="nucleotide sequence ID" value="NZ_JZKH01000122.1"/>
</dbReference>
<dbReference type="OrthoDB" id="4289434at2"/>
<evidence type="ECO:0000313" key="3">
    <source>
        <dbReference type="EMBL" id="KJS58287.1"/>
    </source>
</evidence>
<feature type="domain" description="Bacterial mobilisation" evidence="2">
    <location>
        <begin position="165"/>
        <end position="204"/>
    </location>
</feature>
<keyword evidence="4" id="KW-1185">Reference proteome</keyword>
<dbReference type="AlphaFoldDB" id="A0A0F2T961"/>
<name>A0A0F2T961_STRR3</name>
<protein>
    <recommendedName>
        <fullName evidence="2">Bacterial mobilisation domain-containing protein</fullName>
    </recommendedName>
</protein>